<dbReference type="EMBL" id="VLNR01000002">
    <property type="protein sequence ID" value="TSE11273.1"/>
    <property type="molecule type" value="Genomic_DNA"/>
</dbReference>
<organism evidence="3 4">
    <name type="scientific">Aquimarina algiphila</name>
    <dbReference type="NCBI Taxonomy" id="2047982"/>
    <lineage>
        <taxon>Bacteria</taxon>
        <taxon>Pseudomonadati</taxon>
        <taxon>Bacteroidota</taxon>
        <taxon>Flavobacteriia</taxon>
        <taxon>Flavobacteriales</taxon>
        <taxon>Flavobacteriaceae</taxon>
        <taxon>Aquimarina</taxon>
    </lineage>
</organism>
<sequence>MMQRLERVFVQGKMNQDVDERLLPNGQYRKATNIRVGNSEGSDVGAIENVLGNLQLINLNLVNGRSIGGTKDDVNEKIYWVVVSDTLEGIVEYDLKTNSSRYVLEDSPNNILRFNNGKRINNMDIVFADENIGNLLFWVQEGLPPRMINIERAKGYSRSGFIEDDISVIKKPPRFAPRVTLTFTDTSEENYFEDRFFKFAYRYKYLDEMYSAISFFSETPFLPSRSRINYDTLENEGMLNAFNAVEITINTGSERVVGVEILYKEDESNTVYIIESFDKALEGWGNNTEQSFVFANNKTYAALPSQELGRLFDNIPVEAMGQELLGNRIGYYNYYEGYELNDSGGQKIKMDYSLNIVSKDLSGNLIPVSTSAHTYGVGGSPTIQNAKIRYNLVGVQLKEKRVLAFEVKNEEDTNAASRFDDFFQFILNKNYANIPALVNSVEFTNFITTIWTNRFRLNYIDEDPPANSTVKSISDFVITEVDTTGFSVIAPYVIYEVDNTPLDPNDSDFSDVYSFWNFIQSSSRAFYGLSTVSPTVKTNRDYEIAVVYYDDANRSTTALTSKTNTVYVPHRLAEKQNQIEVTLNHKPPSWATKYKFVIKQNSFDYDVVYVNKFYEEGLFRWLKIEGANVNKVKEGDRLIIKSDLDGFVDELSKFRIIELVTKETDFIADNTDENDNAIIEEPGLYAKIKPVNVNINYNQNLFFQYDQGRKVSSGRPTVYMGFSQRTLVGYFDSATSKYVDYQIGAGSRILLRFRNYESDGYNELYERNFIAQNTYDNFQEWFDTEVGDLDGALFSFEFLRDIDFQVIFGTPIPIDSPNNALIMRVTGNETGTSTERSKLSCQIEISLAQGSVIFETEPDIIETPVFYETPDTFEIINNRHQGNVRNQTSSLPAVSELTFFNAFIQGSGVESYKIRDEFNQKKLGIDSRPSAVSTIEYTRVYRPVSITHSGVFSDSTTKNELNVFNLSLVNFIDLEKKYGSIQKLFFRDDNILVMQEDKLGQLLYQKDATFKEDGSFDLISVNNVFGAYIAYTGEYGISKNPESFAFFGNRVYCVDSKRGSPLRLSIDGVNEISVFGLNDFFKDLFRNNVYEIYQAAYNPYFDEYLLVITDGNEYMTIGFSEAQKGWTSFYSFVPELMISMNNHLYSFKNGDLYIHNSESVPRNNFYGTQYTSKVSLIFNEAAADDKIFKTLVTQSNSPWSATLKTNYTQSTITVDEYFKRESRYYAYTRRNEDVEDFTGLSANGIGNIANLISNQEIEFNEIPSYVSVGDNLYAIVGGVNALVGEVLSISDNIIGLAAPSIALLSVGLYCFATKNSRVESGSMRGYYLEVELENTDTEMAELFAVSTNTVKSYV</sequence>
<gene>
    <name evidence="3" type="ORF">FOF46_01195</name>
</gene>
<evidence type="ECO:0000259" key="2">
    <source>
        <dbReference type="Pfam" id="PF25731"/>
    </source>
</evidence>
<feature type="domain" description="Crassvirus muzzle protein N-terminal region" evidence="2">
    <location>
        <begin position="965"/>
        <end position="1150"/>
    </location>
</feature>
<dbReference type="Pfam" id="PF25729">
    <property type="entry name" value="crAss_MUZ_C"/>
    <property type="match status" value="1"/>
</dbReference>
<proteinExistence type="predicted"/>
<evidence type="ECO:0000259" key="1">
    <source>
        <dbReference type="Pfam" id="PF25729"/>
    </source>
</evidence>
<dbReference type="InterPro" id="IPR057888">
    <property type="entry name" value="crAss_MUZ_C"/>
</dbReference>
<protein>
    <submittedName>
        <fullName evidence="3">Uncharacterized protein</fullName>
    </submittedName>
</protein>
<dbReference type="Proteomes" id="UP000318833">
    <property type="component" value="Unassembled WGS sequence"/>
</dbReference>
<keyword evidence="4" id="KW-1185">Reference proteome</keyword>
<feature type="domain" description="Crassvirus muzzle protein C-terminal" evidence="1">
    <location>
        <begin position="1161"/>
        <end position="1231"/>
    </location>
</feature>
<dbReference type="OrthoDB" id="1391795at2"/>
<dbReference type="InterPro" id="IPR057889">
    <property type="entry name" value="crAss_MUZ_N"/>
</dbReference>
<name>A0A554VRI4_9FLAO</name>
<evidence type="ECO:0000313" key="4">
    <source>
        <dbReference type="Proteomes" id="UP000318833"/>
    </source>
</evidence>
<feature type="domain" description="Crassvirus muzzle protein N-terminal region" evidence="2">
    <location>
        <begin position="9"/>
        <end position="229"/>
    </location>
</feature>
<reference evidence="3 4" key="1">
    <citation type="submission" date="2019-07" db="EMBL/GenBank/DDBJ databases">
        <title>The draft genome sequence of Aquimarina algiphila M91.</title>
        <authorList>
            <person name="Meng X."/>
        </authorList>
    </citation>
    <scope>NUCLEOTIDE SEQUENCE [LARGE SCALE GENOMIC DNA]</scope>
    <source>
        <strain evidence="3 4">M91</strain>
    </source>
</reference>
<dbReference type="Pfam" id="PF25731">
    <property type="entry name" value="crAss_MUZ"/>
    <property type="match status" value="2"/>
</dbReference>
<comment type="caution">
    <text evidence="3">The sequence shown here is derived from an EMBL/GenBank/DDBJ whole genome shotgun (WGS) entry which is preliminary data.</text>
</comment>
<dbReference type="RefSeq" id="WP_143915197.1">
    <property type="nucleotide sequence ID" value="NZ_CANMXV010000003.1"/>
</dbReference>
<accession>A0A554VRI4</accession>
<evidence type="ECO:0000313" key="3">
    <source>
        <dbReference type="EMBL" id="TSE11273.1"/>
    </source>
</evidence>